<evidence type="ECO:0000313" key="2">
    <source>
        <dbReference type="EMBL" id="PME56148.1"/>
    </source>
</evidence>
<feature type="coiled-coil region" evidence="1">
    <location>
        <begin position="1"/>
        <end position="31"/>
    </location>
</feature>
<protein>
    <submittedName>
        <fullName evidence="2">Uncharacterized protein</fullName>
    </submittedName>
</protein>
<evidence type="ECO:0000313" key="3">
    <source>
        <dbReference type="Proteomes" id="UP000235778"/>
    </source>
</evidence>
<keyword evidence="1" id="KW-0175">Coiled coil</keyword>
<name>A0A2N7BIR7_9VIBR</name>
<sequence>MDELESVNQRIEQLKSELSQLEKRRNELLSSTVNPVQTLLTPGQKIELFQSYFRGNHHCYAALLRNSMELNQEPTI</sequence>
<accession>A0A2N7BIR7</accession>
<dbReference type="EMBL" id="MCSI01000181">
    <property type="protein sequence ID" value="PME56148.1"/>
    <property type="molecule type" value="Genomic_DNA"/>
</dbReference>
<dbReference type="Proteomes" id="UP000235778">
    <property type="component" value="Unassembled WGS sequence"/>
</dbReference>
<proteinExistence type="predicted"/>
<reference evidence="3" key="1">
    <citation type="submission" date="2016-07" db="EMBL/GenBank/DDBJ databases">
        <title>Nontailed viruses are major unrecognized killers of bacteria in the ocean.</title>
        <authorList>
            <person name="Kauffman K."/>
            <person name="Hussain F."/>
            <person name="Yang J."/>
            <person name="Arevalo P."/>
            <person name="Brown J."/>
            <person name="Cutler M."/>
            <person name="Kelly L."/>
            <person name="Polz M.F."/>
        </authorList>
    </citation>
    <scope>NUCLEOTIDE SEQUENCE [LARGE SCALE GENOMIC DNA]</scope>
    <source>
        <strain evidence="3">10N.286.55.C1</strain>
    </source>
</reference>
<organism evidence="2 3">
    <name type="scientific">Vibrio lentus</name>
    <dbReference type="NCBI Taxonomy" id="136468"/>
    <lineage>
        <taxon>Bacteria</taxon>
        <taxon>Pseudomonadati</taxon>
        <taxon>Pseudomonadota</taxon>
        <taxon>Gammaproteobacteria</taxon>
        <taxon>Vibrionales</taxon>
        <taxon>Vibrionaceae</taxon>
        <taxon>Vibrio</taxon>
    </lineage>
</organism>
<evidence type="ECO:0000256" key="1">
    <source>
        <dbReference type="SAM" id="Coils"/>
    </source>
</evidence>
<gene>
    <name evidence="2" type="ORF">BCV30_19315</name>
</gene>
<comment type="caution">
    <text evidence="2">The sequence shown here is derived from an EMBL/GenBank/DDBJ whole genome shotgun (WGS) entry which is preliminary data.</text>
</comment>
<dbReference type="AlphaFoldDB" id="A0A2N7BIR7"/>